<name>A0A914Z383_9BILA</name>
<reference evidence="2" key="1">
    <citation type="submission" date="2022-11" db="UniProtKB">
        <authorList>
            <consortium name="WormBaseParasite"/>
        </authorList>
    </citation>
    <scope>IDENTIFICATION</scope>
</reference>
<dbReference type="Proteomes" id="UP000887577">
    <property type="component" value="Unplaced"/>
</dbReference>
<evidence type="ECO:0000313" key="1">
    <source>
        <dbReference type="Proteomes" id="UP000887577"/>
    </source>
</evidence>
<protein>
    <submittedName>
        <fullName evidence="2">Uncharacterized protein</fullName>
    </submittedName>
</protein>
<evidence type="ECO:0000313" key="2">
    <source>
        <dbReference type="WBParaSite" id="PSU_v2.g6354.t1"/>
    </source>
</evidence>
<sequence>MEKILYSDKFVELYAEKLVIKTYYFPIGTNKHISIKDIRCIYYKKQEDTILCTKGWGMAITVWWGCDMKRQFPSTKTNFYNVALDTGTFIKQGFSVVDIHKFLRVIRSLTNAPCENRFPDAFEKRDKLVQTETSKKIEEEKMLDKKKENLPEINGIPDIDERPPSYDDVVGTTSKIHLA</sequence>
<dbReference type="PANTHER" id="PTHR35373">
    <property type="entry name" value="PROTEIN CBG16894"/>
    <property type="match status" value="1"/>
</dbReference>
<dbReference type="WBParaSite" id="PSU_v2.g6354.t1">
    <property type="protein sequence ID" value="PSU_v2.g6354.t1"/>
    <property type="gene ID" value="PSU_v2.g6354"/>
</dbReference>
<dbReference type="AlphaFoldDB" id="A0A914Z383"/>
<accession>A0A914Z383</accession>
<dbReference type="PANTHER" id="PTHR35373:SF3">
    <property type="entry name" value="ACTIVATOR OF HSP90 ATPASE HOMOLOG 1-LIKE PROTEIN"/>
    <property type="match status" value="1"/>
</dbReference>
<proteinExistence type="predicted"/>
<organism evidence="1 2">
    <name type="scientific">Panagrolaimus superbus</name>
    <dbReference type="NCBI Taxonomy" id="310955"/>
    <lineage>
        <taxon>Eukaryota</taxon>
        <taxon>Metazoa</taxon>
        <taxon>Ecdysozoa</taxon>
        <taxon>Nematoda</taxon>
        <taxon>Chromadorea</taxon>
        <taxon>Rhabditida</taxon>
        <taxon>Tylenchina</taxon>
        <taxon>Panagrolaimomorpha</taxon>
        <taxon>Panagrolaimoidea</taxon>
        <taxon>Panagrolaimidae</taxon>
        <taxon>Panagrolaimus</taxon>
    </lineage>
</organism>
<keyword evidence="1" id="KW-1185">Reference proteome</keyword>